<dbReference type="PANTHER" id="PTHR14226">
    <property type="entry name" value="NEUROPATHY TARGET ESTERASE/SWISS CHEESE D.MELANOGASTER"/>
    <property type="match status" value="1"/>
</dbReference>
<gene>
    <name evidence="6" type="ORF">ABXZ32_05340</name>
</gene>
<proteinExistence type="predicted"/>
<keyword evidence="3 4" id="KW-0443">Lipid metabolism</keyword>
<protein>
    <submittedName>
        <fullName evidence="6">Patatin-like phospholipase family protein</fullName>
    </submittedName>
</protein>
<evidence type="ECO:0000256" key="2">
    <source>
        <dbReference type="ARBA" id="ARBA00022963"/>
    </source>
</evidence>
<name>A0ABV2TVA4_9FLAO</name>
<dbReference type="Gene3D" id="3.40.1090.10">
    <property type="entry name" value="Cytosolic phospholipase A2 catalytic domain"/>
    <property type="match status" value="2"/>
</dbReference>
<dbReference type="InterPro" id="IPR002641">
    <property type="entry name" value="PNPLA_dom"/>
</dbReference>
<organism evidence="6 7">
    <name type="scientific">Sediminicola luteus</name>
    <dbReference type="NCBI Taxonomy" id="319238"/>
    <lineage>
        <taxon>Bacteria</taxon>
        <taxon>Pseudomonadati</taxon>
        <taxon>Bacteroidota</taxon>
        <taxon>Flavobacteriia</taxon>
        <taxon>Flavobacteriales</taxon>
        <taxon>Flavobacteriaceae</taxon>
        <taxon>Sediminicola</taxon>
    </lineage>
</organism>
<sequence length="278" mass="30463">MFEVVGIKKMGSVMELEELQSKSVGLVLSGGGVKGIAHIGMLKALDEYGIGANVIAGTSVGALVGALYANGNSVSDMLHFFKETPLFRYNFMTILKPGLLDTERYFDLFKAYFPEDSFSKLHRKLHVVATDLQRGDQKVFSEGELIRPLLASAALPPLFSPVSIQGNLYADGGIMNNFPYNEINETSDFIIGSNVSSVKEIGKEGISTSFQLASRTTALMIYAINKEKIQKCDLVFEPKELELIGILDKKGIEKAYAIGYEHAARKLEEVLGKVKVLK</sequence>
<dbReference type="CDD" id="cd07205">
    <property type="entry name" value="Pat_PNPLA6_PNPLA7_NTE1_like"/>
    <property type="match status" value="1"/>
</dbReference>
<dbReference type="InterPro" id="IPR016035">
    <property type="entry name" value="Acyl_Trfase/lysoPLipase"/>
</dbReference>
<feature type="active site" description="Nucleophile" evidence="4">
    <location>
        <position position="59"/>
    </location>
</feature>
<reference evidence="6 7" key="1">
    <citation type="submission" date="2024-07" db="EMBL/GenBank/DDBJ databases">
        <title>The genome sequence of type strain Sediminicola luteus GDMCC 1.2596T.</title>
        <authorList>
            <person name="Liu Y."/>
        </authorList>
    </citation>
    <scope>NUCLEOTIDE SEQUENCE [LARGE SCALE GENOMIC DNA]</scope>
    <source>
        <strain evidence="6 7">GDMCC 1.2596</strain>
    </source>
</reference>
<evidence type="ECO:0000259" key="5">
    <source>
        <dbReference type="PROSITE" id="PS51635"/>
    </source>
</evidence>
<comment type="caution">
    <text evidence="6">The sequence shown here is derived from an EMBL/GenBank/DDBJ whole genome shotgun (WGS) entry which is preliminary data.</text>
</comment>
<keyword evidence="7" id="KW-1185">Reference proteome</keyword>
<evidence type="ECO:0000256" key="4">
    <source>
        <dbReference type="PROSITE-ProRule" id="PRU01161"/>
    </source>
</evidence>
<evidence type="ECO:0000256" key="1">
    <source>
        <dbReference type="ARBA" id="ARBA00022801"/>
    </source>
</evidence>
<keyword evidence="1 4" id="KW-0378">Hydrolase</keyword>
<dbReference type="SUPFAM" id="SSF52151">
    <property type="entry name" value="FabD/lysophospholipase-like"/>
    <property type="match status" value="1"/>
</dbReference>
<dbReference type="EMBL" id="JBEWYP010000002">
    <property type="protein sequence ID" value="MET7028805.1"/>
    <property type="molecule type" value="Genomic_DNA"/>
</dbReference>
<dbReference type="PROSITE" id="PS51635">
    <property type="entry name" value="PNPLA"/>
    <property type="match status" value="1"/>
</dbReference>
<dbReference type="RefSeq" id="WP_354617636.1">
    <property type="nucleotide sequence ID" value="NZ_JBEWYP010000002.1"/>
</dbReference>
<evidence type="ECO:0000313" key="7">
    <source>
        <dbReference type="Proteomes" id="UP001549773"/>
    </source>
</evidence>
<evidence type="ECO:0000256" key="3">
    <source>
        <dbReference type="ARBA" id="ARBA00023098"/>
    </source>
</evidence>
<feature type="active site" description="Proton acceptor" evidence="4">
    <location>
        <position position="171"/>
    </location>
</feature>
<feature type="short sequence motif" description="GXGXXG" evidence="4">
    <location>
        <begin position="30"/>
        <end position="35"/>
    </location>
</feature>
<feature type="short sequence motif" description="DGA/G" evidence="4">
    <location>
        <begin position="171"/>
        <end position="173"/>
    </location>
</feature>
<dbReference type="Pfam" id="PF01734">
    <property type="entry name" value="Patatin"/>
    <property type="match status" value="1"/>
</dbReference>
<keyword evidence="2 4" id="KW-0442">Lipid degradation</keyword>
<dbReference type="Proteomes" id="UP001549773">
    <property type="component" value="Unassembled WGS sequence"/>
</dbReference>
<accession>A0ABV2TVA4</accession>
<feature type="short sequence motif" description="GXSXG" evidence="4">
    <location>
        <begin position="57"/>
        <end position="61"/>
    </location>
</feature>
<evidence type="ECO:0000313" key="6">
    <source>
        <dbReference type="EMBL" id="MET7028805.1"/>
    </source>
</evidence>
<dbReference type="PANTHER" id="PTHR14226:SF29">
    <property type="entry name" value="NEUROPATHY TARGET ESTERASE SWS"/>
    <property type="match status" value="1"/>
</dbReference>
<feature type="domain" description="PNPLA" evidence="5">
    <location>
        <begin position="26"/>
        <end position="184"/>
    </location>
</feature>
<dbReference type="InterPro" id="IPR050301">
    <property type="entry name" value="NTE"/>
</dbReference>